<dbReference type="Proteomes" id="UP000215027">
    <property type="component" value="Chromosome I"/>
</dbReference>
<proteinExistence type="predicted"/>
<keyword evidence="2" id="KW-1185">Reference proteome</keyword>
<reference evidence="1" key="1">
    <citation type="submission" date="2016-01" db="EMBL/GenBank/DDBJ databases">
        <authorList>
            <person name="Mcilroy J.S."/>
            <person name="Karst M S."/>
            <person name="Albertsen M."/>
        </authorList>
    </citation>
    <scope>NUCLEOTIDE SEQUENCE</scope>
    <source>
        <strain evidence="1">Cfx-K</strain>
    </source>
</reference>
<evidence type="ECO:0000313" key="2">
    <source>
        <dbReference type="Proteomes" id="UP000215027"/>
    </source>
</evidence>
<gene>
    <name evidence="1" type="ORF">CFX0092_A2146</name>
</gene>
<protein>
    <submittedName>
        <fullName evidence="1">Uncharacterized protein</fullName>
    </submittedName>
</protein>
<dbReference type="AlphaFoldDB" id="A0A160T2S8"/>
<organism evidence="1 2">
    <name type="scientific">Candidatus Promineifilum breve</name>
    <dbReference type="NCBI Taxonomy" id="1806508"/>
    <lineage>
        <taxon>Bacteria</taxon>
        <taxon>Bacillati</taxon>
        <taxon>Chloroflexota</taxon>
        <taxon>Ardenticatenia</taxon>
        <taxon>Candidatus Promineifilales</taxon>
        <taxon>Candidatus Promineifilaceae</taxon>
        <taxon>Candidatus Promineifilum</taxon>
    </lineage>
</organism>
<accession>A0A160T2S8</accession>
<dbReference type="KEGG" id="pbf:CFX0092_A2146"/>
<evidence type="ECO:0000313" key="1">
    <source>
        <dbReference type="EMBL" id="CUS04024.2"/>
    </source>
</evidence>
<name>A0A160T2S8_9CHLR</name>
<dbReference type="EMBL" id="LN890655">
    <property type="protein sequence ID" value="CUS04024.2"/>
    <property type="molecule type" value="Genomic_DNA"/>
</dbReference>
<sequence>MELRDALIGSQNSLPDPQIYATSKSFLCFNIIIFGRFPVSWRVMRREQIDGLLSNLTCIIYG</sequence>